<dbReference type="AlphaFoldDB" id="A0AA88HZP4"/>
<dbReference type="InterPro" id="IPR044880">
    <property type="entry name" value="NCX_ion-bd_dom_sf"/>
</dbReference>
<comment type="similarity">
    <text evidence="2">Belongs to the Ca(2+):cation antiporter (CaCA) (TC 2.A.19) family. SLC24A subfamily.</text>
</comment>
<keyword evidence="4" id="KW-0109">Calcium transport</keyword>
<evidence type="ECO:0000256" key="4">
    <source>
        <dbReference type="ARBA" id="ARBA00022568"/>
    </source>
</evidence>
<dbReference type="GO" id="GO:0006874">
    <property type="term" value="P:intracellular calcium ion homeostasis"/>
    <property type="evidence" value="ECO:0007669"/>
    <property type="project" value="TreeGrafter"/>
</dbReference>
<evidence type="ECO:0000256" key="5">
    <source>
        <dbReference type="ARBA" id="ARBA00022692"/>
    </source>
</evidence>
<keyword evidence="11" id="KW-1185">Reference proteome</keyword>
<gene>
    <name evidence="10" type="ORF">QYM36_007420</name>
</gene>
<protein>
    <recommendedName>
        <fullName evidence="9">Sodium/calcium exchanger membrane region domain-containing protein</fullName>
    </recommendedName>
</protein>
<evidence type="ECO:0000313" key="11">
    <source>
        <dbReference type="Proteomes" id="UP001187531"/>
    </source>
</evidence>
<feature type="non-terminal residue" evidence="10">
    <location>
        <position position="389"/>
    </location>
</feature>
<name>A0AA88HZP4_ARTSF</name>
<feature type="domain" description="Sodium/calcium exchanger membrane region" evidence="9">
    <location>
        <begin position="162"/>
        <end position="303"/>
    </location>
</feature>
<feature type="transmembrane region" description="Helical" evidence="8">
    <location>
        <begin position="226"/>
        <end position="249"/>
    </location>
</feature>
<dbReference type="EMBL" id="JAVRJZ010000011">
    <property type="protein sequence ID" value="KAK2717291.1"/>
    <property type="molecule type" value="Genomic_DNA"/>
</dbReference>
<dbReference type="Pfam" id="PF01699">
    <property type="entry name" value="Na_Ca_ex"/>
    <property type="match status" value="1"/>
</dbReference>
<feature type="transmembrane region" description="Helical" evidence="8">
    <location>
        <begin position="286"/>
        <end position="305"/>
    </location>
</feature>
<proteinExistence type="inferred from homology"/>
<organism evidence="10 11">
    <name type="scientific">Artemia franciscana</name>
    <name type="common">Brine shrimp</name>
    <name type="synonym">Artemia sanfranciscana</name>
    <dbReference type="NCBI Taxonomy" id="6661"/>
    <lineage>
        <taxon>Eukaryota</taxon>
        <taxon>Metazoa</taxon>
        <taxon>Ecdysozoa</taxon>
        <taxon>Arthropoda</taxon>
        <taxon>Crustacea</taxon>
        <taxon>Branchiopoda</taxon>
        <taxon>Anostraca</taxon>
        <taxon>Artemiidae</taxon>
        <taxon>Artemia</taxon>
    </lineage>
</organism>
<dbReference type="FunFam" id="1.20.1420.30:FF:000004">
    <property type="entry name" value="Sodium/potassium/calcium exchanger 2 isoform 1"/>
    <property type="match status" value="1"/>
</dbReference>
<keyword evidence="4" id="KW-0106">Calcium</keyword>
<comment type="subcellular location">
    <subcellularLocation>
        <location evidence="1">Membrane</location>
        <topology evidence="1">Multi-pass membrane protein</topology>
    </subcellularLocation>
</comment>
<sequence>MLIKKRKSVHIADLCMNDPGFLTALIGTFFVYIIALCSFLNLNKTLSKSSVGVEQEAFNNGIMHQKPQNEPTIREFDIFERHMDAQSYKGPMEDLILEKMLGKPLGYEDEQNIYYRGLIPGRRVIRSSDEIVNKNESVKDPLFPADFFTLEQRKQGAVIFHILGVIYMFIALAIVCDEFFVPSLEVIIERFGIPDDVAGATFMAAGGSAPELFTSVIGVFVSFDDVGIGTIVGSAVFNILFVIGMCALFSRTVLTLTWWPLFRDCTFYSIALVTLVGFFLDNYIYWWEALLLLGIYATYVTFMKFNATFERAVKRVIYKNKIPRISSADALVSHTTKGPNCQGSITSSFNGNPNGINEPRGSITGHKGSKFRAGLLQLMIHSIDPLHDG</sequence>
<keyword evidence="4" id="KW-0406">Ion transport</keyword>
<evidence type="ECO:0000256" key="6">
    <source>
        <dbReference type="ARBA" id="ARBA00022989"/>
    </source>
</evidence>
<dbReference type="InterPro" id="IPR004837">
    <property type="entry name" value="NaCa_Exmemb"/>
</dbReference>
<evidence type="ECO:0000256" key="7">
    <source>
        <dbReference type="ARBA" id="ARBA00023136"/>
    </source>
</evidence>
<dbReference type="Gene3D" id="1.20.1420.30">
    <property type="entry name" value="NCX, central ion-binding region"/>
    <property type="match status" value="1"/>
</dbReference>
<dbReference type="GO" id="GO:0005262">
    <property type="term" value="F:calcium channel activity"/>
    <property type="evidence" value="ECO:0007669"/>
    <property type="project" value="TreeGrafter"/>
</dbReference>
<reference evidence="10" key="1">
    <citation type="submission" date="2023-07" db="EMBL/GenBank/DDBJ databases">
        <title>Chromosome-level genome assembly of Artemia franciscana.</title>
        <authorList>
            <person name="Jo E."/>
        </authorList>
    </citation>
    <scope>NUCLEOTIDE SEQUENCE</scope>
    <source>
        <tissue evidence="10">Whole body</tissue>
    </source>
</reference>
<accession>A0AA88HZP4</accession>
<dbReference type="NCBIfam" id="TIGR00367">
    <property type="entry name" value="calcium/sodium antiporter"/>
    <property type="match status" value="1"/>
</dbReference>
<comment type="caution">
    <text evidence="10">The sequence shown here is derived from an EMBL/GenBank/DDBJ whole genome shotgun (WGS) entry which is preliminary data.</text>
</comment>
<dbReference type="GO" id="GO:0008273">
    <property type="term" value="F:calcium, potassium:sodium antiporter activity"/>
    <property type="evidence" value="ECO:0007669"/>
    <property type="project" value="TreeGrafter"/>
</dbReference>
<evidence type="ECO:0000313" key="10">
    <source>
        <dbReference type="EMBL" id="KAK2717291.1"/>
    </source>
</evidence>
<dbReference type="InterPro" id="IPR004481">
    <property type="entry name" value="K/Na/Ca-exchanger"/>
</dbReference>
<feature type="transmembrane region" description="Helical" evidence="8">
    <location>
        <begin position="20"/>
        <end position="42"/>
    </location>
</feature>
<dbReference type="Proteomes" id="UP001187531">
    <property type="component" value="Unassembled WGS sequence"/>
</dbReference>
<dbReference type="GO" id="GO:0005886">
    <property type="term" value="C:plasma membrane"/>
    <property type="evidence" value="ECO:0007669"/>
    <property type="project" value="TreeGrafter"/>
</dbReference>
<evidence type="ECO:0000256" key="3">
    <source>
        <dbReference type="ARBA" id="ARBA00022449"/>
    </source>
</evidence>
<feature type="transmembrane region" description="Helical" evidence="8">
    <location>
        <begin position="157"/>
        <end position="175"/>
    </location>
</feature>
<evidence type="ECO:0000259" key="9">
    <source>
        <dbReference type="Pfam" id="PF01699"/>
    </source>
</evidence>
<keyword evidence="4" id="KW-0813">Transport</keyword>
<dbReference type="PANTHER" id="PTHR10846">
    <property type="entry name" value="SODIUM/POTASSIUM/CALCIUM EXCHANGER"/>
    <property type="match status" value="1"/>
</dbReference>
<dbReference type="PANTHER" id="PTHR10846:SF72">
    <property type="entry name" value="SODIUM_POTASSIUM_CALCIUM EXCHANGER NCKX30C"/>
    <property type="match status" value="1"/>
</dbReference>
<evidence type="ECO:0000256" key="2">
    <source>
        <dbReference type="ARBA" id="ARBA00005364"/>
    </source>
</evidence>
<keyword evidence="7 8" id="KW-0472">Membrane</keyword>
<keyword evidence="3" id="KW-0050">Antiport</keyword>
<evidence type="ECO:0000256" key="8">
    <source>
        <dbReference type="SAM" id="Phobius"/>
    </source>
</evidence>
<feature type="transmembrane region" description="Helical" evidence="8">
    <location>
        <begin position="261"/>
        <end position="280"/>
    </location>
</feature>
<keyword evidence="5 8" id="KW-0812">Transmembrane</keyword>
<keyword evidence="6 8" id="KW-1133">Transmembrane helix</keyword>
<evidence type="ECO:0000256" key="1">
    <source>
        <dbReference type="ARBA" id="ARBA00004141"/>
    </source>
</evidence>